<keyword evidence="1" id="KW-1185">Reference proteome</keyword>
<protein>
    <submittedName>
        <fullName evidence="2">Uncharacterized protein LOC113104807</fullName>
    </submittedName>
</protein>
<dbReference type="KEGG" id="caua:113104807"/>
<organism evidence="1 2">
    <name type="scientific">Carassius auratus</name>
    <name type="common">Goldfish</name>
    <dbReference type="NCBI Taxonomy" id="7957"/>
    <lineage>
        <taxon>Eukaryota</taxon>
        <taxon>Metazoa</taxon>
        <taxon>Chordata</taxon>
        <taxon>Craniata</taxon>
        <taxon>Vertebrata</taxon>
        <taxon>Euteleostomi</taxon>
        <taxon>Actinopterygii</taxon>
        <taxon>Neopterygii</taxon>
        <taxon>Teleostei</taxon>
        <taxon>Ostariophysi</taxon>
        <taxon>Cypriniformes</taxon>
        <taxon>Cyprinidae</taxon>
        <taxon>Cyprininae</taxon>
        <taxon>Carassius</taxon>
    </lineage>
</organism>
<evidence type="ECO:0000313" key="2">
    <source>
        <dbReference type="RefSeq" id="XP_026121924.1"/>
    </source>
</evidence>
<feature type="non-terminal residue" evidence="2">
    <location>
        <position position="259"/>
    </location>
</feature>
<reference evidence="2" key="1">
    <citation type="submission" date="2025-08" db="UniProtKB">
        <authorList>
            <consortium name="RefSeq"/>
        </authorList>
    </citation>
    <scope>IDENTIFICATION</scope>
    <source>
        <strain evidence="2">Wakin</strain>
        <tissue evidence="2">Muscle</tissue>
    </source>
</reference>
<dbReference type="Proteomes" id="UP000515129">
    <property type="component" value="Unplaced"/>
</dbReference>
<sequence>MNDELSSDDVLSRHATAIVMTAREKHHLSQSGVNDVVAEVQAYQAQLLNSLRSQLQTVFNRHAGSELQREALGLFDSFKDPFAAVSTSYRQDSVIKEKFNFVEAEEVSVGLAVCRQKRKKQRDLAIKNKCFHYIPLIKSLEQLMSHPKIFAMINGGSQKCSSGYFYDIIDGELMLSHPLFSSRPSALQIILYLDEIEICNPLGSQASKNKLLMFYYTLGNINPKYRSKLASIRLLAIAKQSELSECGVDAILQDCMRTL</sequence>
<dbReference type="GeneID" id="113104807"/>
<dbReference type="OrthoDB" id="10034966at2759"/>
<name>A0A6P6PME2_CARAU</name>
<dbReference type="RefSeq" id="XP_026121924.1">
    <property type="nucleotide sequence ID" value="XM_026266139.1"/>
</dbReference>
<proteinExistence type="predicted"/>
<gene>
    <name evidence="2" type="primary">LOC113104807</name>
</gene>
<accession>A0A6P6PME2</accession>
<dbReference type="AlphaFoldDB" id="A0A6P6PME2"/>
<evidence type="ECO:0000313" key="1">
    <source>
        <dbReference type="Proteomes" id="UP000515129"/>
    </source>
</evidence>